<sequence length="236" mass="27433">MPQPSYRFVLFGTEFSGGRMVIDLLRRVADARYGPLPSTWNVESLLKQRHFFPLRHIQRHGGDCSDYLFGFKLSAVDLMNTHGMNEPHRFMELLYEQGYKLIYLQRRDLMRHAIAILKAQQPNGQPNSRHIDPQELVTTIKRLDDQRIAEATIIAQVPHLKITYETDLIDPNVHNVTAQRLCRFLSLQPRQQTQYSMKLVHQRISDLVTNYDEICAILEHSDYAYVLTEASAKLVI</sequence>
<dbReference type="Gene3D" id="3.40.50.300">
    <property type="entry name" value="P-loop containing nucleotide triphosphate hydrolases"/>
    <property type="match status" value="1"/>
</dbReference>
<dbReference type="Proteomes" id="UP000717364">
    <property type="component" value="Unassembled WGS sequence"/>
</dbReference>
<protein>
    <submittedName>
        <fullName evidence="1">Uncharacterized protein</fullName>
    </submittedName>
</protein>
<evidence type="ECO:0000313" key="2">
    <source>
        <dbReference type="Proteomes" id="UP000717364"/>
    </source>
</evidence>
<reference evidence="1" key="1">
    <citation type="submission" date="2020-11" db="EMBL/GenBank/DDBJ databases">
        <authorList>
            <person name="Konstantinou D."/>
            <person name="Gkelis S."/>
            <person name="Popin R."/>
            <person name="Fewer D."/>
            <person name="Sivonen K."/>
        </authorList>
    </citation>
    <scope>NUCLEOTIDE SEQUENCE</scope>
    <source>
        <strain evidence="1">TAU-MAC 1115</strain>
    </source>
</reference>
<dbReference type="AlphaFoldDB" id="A0A947DC14"/>
<comment type="caution">
    <text evidence="1">The sequence shown here is derived from an EMBL/GenBank/DDBJ whole genome shotgun (WGS) entry which is preliminary data.</text>
</comment>
<accession>A0A947DC14</accession>
<reference evidence="1" key="2">
    <citation type="journal article" date="2021" name="Mar. Drugs">
        <title>Genome Reduction and Secondary Metabolism of the Marine Sponge-Associated Cyanobacterium Leptothoe.</title>
        <authorList>
            <person name="Konstantinou D."/>
            <person name="Popin R.V."/>
            <person name="Fewer D.P."/>
            <person name="Sivonen K."/>
            <person name="Gkelis S."/>
        </authorList>
    </citation>
    <scope>NUCLEOTIDE SEQUENCE</scope>
    <source>
        <strain evidence="1">TAU-MAC 1115</strain>
    </source>
</reference>
<organism evidence="1 2">
    <name type="scientific">Leptothoe spongobia TAU-MAC 1115</name>
    <dbReference type="NCBI Taxonomy" id="1967444"/>
    <lineage>
        <taxon>Bacteria</taxon>
        <taxon>Bacillati</taxon>
        <taxon>Cyanobacteriota</taxon>
        <taxon>Cyanophyceae</taxon>
        <taxon>Nodosilineales</taxon>
        <taxon>Cymatolegaceae</taxon>
        <taxon>Leptothoe</taxon>
        <taxon>Leptothoe spongobia</taxon>
    </lineage>
</organism>
<evidence type="ECO:0000313" key="1">
    <source>
        <dbReference type="EMBL" id="MBT9314405.1"/>
    </source>
</evidence>
<dbReference type="EMBL" id="JADOES010000004">
    <property type="protein sequence ID" value="MBT9314405.1"/>
    <property type="molecule type" value="Genomic_DNA"/>
</dbReference>
<name>A0A947DC14_9CYAN</name>
<proteinExistence type="predicted"/>
<keyword evidence="2" id="KW-1185">Reference proteome</keyword>
<gene>
    <name evidence="1" type="ORF">IXB50_03100</name>
</gene>
<dbReference type="InterPro" id="IPR027417">
    <property type="entry name" value="P-loop_NTPase"/>
</dbReference>